<dbReference type="OrthoDB" id="1633201at2"/>
<evidence type="ECO:0008006" key="3">
    <source>
        <dbReference type="Google" id="ProtNLM"/>
    </source>
</evidence>
<evidence type="ECO:0000313" key="2">
    <source>
        <dbReference type="Proteomes" id="UP000199689"/>
    </source>
</evidence>
<keyword evidence="2" id="KW-1185">Reference proteome</keyword>
<protein>
    <recommendedName>
        <fullName evidence="3">Tat pathway signal sequence</fullName>
    </recommendedName>
</protein>
<sequence length="433" mass="48593">MLSSLRYVRKIALYAGILSAVFSMAPGISEAASILSVHVNLTSTDGEMPPSVRQRIEASLASIGNRVLVGKEAEIFQNNRYQYDKVLADIVNRVVVGYVVSDMSLNYGQETTMNVVLMPVGQTIKSVRTEVDYGNLTPLAQTLVKEDLAGLPGEMNALLTGLPVDSIGWADSVSQSAGQTIVKNALPEFDARLHVESGENTVVHVSLLPQGTIVRRGVLTFRKTTVPRLFMYNAANRAEGSMRSLEGLPVAFVDRHKEEIREYMQNQLEEDSFIRRYDLEIDTDLHCGSETELLVDALTDHWIIQGQAWLDAGRSGEKNTAIEGLLGHYVKKHDVVFGEARFYPGPVDGNLYGGWLHYFGKSTYIGYKYDFTDRESHWLLHQGFGRLWEARYDRNVDAHEDEIGISYKLHNYMTLEYVYNSEDGSWLRLIANL</sequence>
<dbReference type="Proteomes" id="UP000199689">
    <property type="component" value="Unassembled WGS sequence"/>
</dbReference>
<dbReference type="EMBL" id="FMXA01000014">
    <property type="protein sequence ID" value="SDA53573.1"/>
    <property type="molecule type" value="Genomic_DNA"/>
</dbReference>
<dbReference type="STRING" id="209880.SAMN02910343_01158"/>
<name>A0A1G5W626_9FIRM</name>
<accession>A0A1G5W626</accession>
<organism evidence="1 2">
    <name type="scientific">Allisonella histaminiformans</name>
    <dbReference type="NCBI Taxonomy" id="209880"/>
    <lineage>
        <taxon>Bacteria</taxon>
        <taxon>Bacillati</taxon>
        <taxon>Bacillota</taxon>
        <taxon>Negativicutes</taxon>
        <taxon>Veillonellales</taxon>
        <taxon>Veillonellaceae</taxon>
        <taxon>Allisonella</taxon>
    </lineage>
</organism>
<dbReference type="AlphaFoldDB" id="A0A1G5W626"/>
<evidence type="ECO:0000313" key="1">
    <source>
        <dbReference type="EMBL" id="SDA53573.1"/>
    </source>
</evidence>
<proteinExistence type="predicted"/>
<reference evidence="1 2" key="1">
    <citation type="submission" date="2016-10" db="EMBL/GenBank/DDBJ databases">
        <authorList>
            <person name="de Groot N.N."/>
        </authorList>
    </citation>
    <scope>NUCLEOTIDE SEQUENCE [LARGE SCALE GENOMIC DNA]</scope>
    <source>
        <strain evidence="1 2">DSM 15230</strain>
    </source>
</reference>
<dbReference type="RefSeq" id="WP_091364736.1">
    <property type="nucleotide sequence ID" value="NZ_FMXA01000014.1"/>
</dbReference>
<dbReference type="GeneID" id="87756174"/>
<gene>
    <name evidence="1" type="ORF">SAMN02910343_01158</name>
</gene>